<protein>
    <submittedName>
        <fullName evidence="2">Uncharacterized protein</fullName>
    </submittedName>
</protein>
<feature type="compositionally biased region" description="Acidic residues" evidence="1">
    <location>
        <begin position="87"/>
        <end position="98"/>
    </location>
</feature>
<dbReference type="Proteomes" id="UP000290572">
    <property type="component" value="Unassembled WGS sequence"/>
</dbReference>
<keyword evidence="3" id="KW-1185">Reference proteome</keyword>
<comment type="caution">
    <text evidence="2">The sequence shown here is derived from an EMBL/GenBank/DDBJ whole genome shotgun (WGS) entry which is preliminary data.</text>
</comment>
<evidence type="ECO:0000313" key="3">
    <source>
        <dbReference type="Proteomes" id="UP000290572"/>
    </source>
</evidence>
<evidence type="ECO:0000313" key="2">
    <source>
        <dbReference type="EMBL" id="RXN38314.1"/>
    </source>
</evidence>
<proteinExistence type="predicted"/>
<dbReference type="AlphaFoldDB" id="A0A498P451"/>
<accession>A0A498P451</accession>
<dbReference type="EMBL" id="QBIY01004943">
    <property type="protein sequence ID" value="RXN38314.1"/>
    <property type="molecule type" value="Genomic_DNA"/>
</dbReference>
<sequence length="98" mass="10314">MVEWRKADKVTLVHLYQDEGSTISSISSLTFTQEIDFSEDGAGTVVEAEGLAGLEEEDMALAGPDDEDEALAGPEGGRKSLATPEESGPEDKDEALAG</sequence>
<reference evidence="2 3" key="1">
    <citation type="submission" date="2018-03" db="EMBL/GenBank/DDBJ databases">
        <title>Draft genome sequence of Rohu Carp (Labeo rohita).</title>
        <authorList>
            <person name="Das P."/>
            <person name="Kushwaha B."/>
            <person name="Joshi C.G."/>
            <person name="Kumar D."/>
            <person name="Nagpure N.S."/>
            <person name="Sahoo L."/>
            <person name="Das S.P."/>
            <person name="Bit A."/>
            <person name="Patnaik S."/>
            <person name="Meher P.K."/>
            <person name="Jayasankar P."/>
            <person name="Koringa P.G."/>
            <person name="Patel N.V."/>
            <person name="Hinsu A.T."/>
            <person name="Kumar R."/>
            <person name="Pandey M."/>
            <person name="Agarwal S."/>
            <person name="Srivastava S."/>
            <person name="Singh M."/>
            <person name="Iquebal M.A."/>
            <person name="Jaiswal S."/>
            <person name="Angadi U.B."/>
            <person name="Kumar N."/>
            <person name="Raza M."/>
            <person name="Shah T.M."/>
            <person name="Rai A."/>
            <person name="Jena J.K."/>
        </authorList>
    </citation>
    <scope>NUCLEOTIDE SEQUENCE [LARGE SCALE GENOMIC DNA]</scope>
    <source>
        <strain evidence="2">DASCIFA01</strain>
        <tissue evidence="2">Testis</tissue>
    </source>
</reference>
<feature type="region of interest" description="Disordered" evidence="1">
    <location>
        <begin position="63"/>
        <end position="98"/>
    </location>
</feature>
<gene>
    <name evidence="2" type="ORF">ROHU_001230</name>
</gene>
<organism evidence="2 3">
    <name type="scientific">Labeo rohita</name>
    <name type="common">Indian major carp</name>
    <name type="synonym">Cyprinus rohita</name>
    <dbReference type="NCBI Taxonomy" id="84645"/>
    <lineage>
        <taxon>Eukaryota</taxon>
        <taxon>Metazoa</taxon>
        <taxon>Chordata</taxon>
        <taxon>Craniata</taxon>
        <taxon>Vertebrata</taxon>
        <taxon>Euteleostomi</taxon>
        <taxon>Actinopterygii</taxon>
        <taxon>Neopterygii</taxon>
        <taxon>Teleostei</taxon>
        <taxon>Ostariophysi</taxon>
        <taxon>Cypriniformes</taxon>
        <taxon>Cyprinidae</taxon>
        <taxon>Labeoninae</taxon>
        <taxon>Labeonini</taxon>
        <taxon>Labeo</taxon>
    </lineage>
</organism>
<name>A0A498P451_LABRO</name>
<evidence type="ECO:0000256" key="1">
    <source>
        <dbReference type="SAM" id="MobiDB-lite"/>
    </source>
</evidence>